<accession>A0A2K6VDQ4</accession>
<protein>
    <submittedName>
        <fullName evidence="2">Uncharacterized protein</fullName>
    </submittedName>
</protein>
<evidence type="ECO:0000313" key="3">
    <source>
        <dbReference type="Proteomes" id="UP000024404"/>
    </source>
</evidence>
<dbReference type="EMBL" id="CMVM020000326">
    <property type="status" value="NOT_ANNOTATED_CDS"/>
    <property type="molecule type" value="Genomic_DNA"/>
</dbReference>
<name>A0A2K6VDQ4_ONCVO</name>
<dbReference type="Proteomes" id="UP000024404">
    <property type="component" value="Unassembled WGS sequence"/>
</dbReference>
<feature type="compositionally biased region" description="Polar residues" evidence="1">
    <location>
        <begin position="50"/>
        <end position="64"/>
    </location>
</feature>
<sequence>MLNATKFYQNCVDKDTESRWMEVYEEQKSGQTTSSGLTGNGQEDEMNVPKLSTRSTIEMGNPKMKNTNVFLEKTHSAETKVDRNFKACLQRCHEMENIDQVAHHE</sequence>
<keyword evidence="3" id="KW-1185">Reference proteome</keyword>
<dbReference type="OMA" id="TESRWME"/>
<proteinExistence type="predicted"/>
<evidence type="ECO:0000256" key="1">
    <source>
        <dbReference type="SAM" id="MobiDB-lite"/>
    </source>
</evidence>
<reference evidence="3" key="1">
    <citation type="submission" date="2013-10" db="EMBL/GenBank/DDBJ databases">
        <title>Genome sequencing of Onchocerca volvulus.</title>
        <authorList>
            <person name="Cotton J."/>
            <person name="Tsai J."/>
            <person name="Stanley E."/>
            <person name="Tracey A."/>
            <person name="Holroyd N."/>
            <person name="Lustigman S."/>
            <person name="Berriman M."/>
        </authorList>
    </citation>
    <scope>NUCLEOTIDE SEQUENCE</scope>
</reference>
<organism evidence="2 3">
    <name type="scientific">Onchocerca volvulus</name>
    <dbReference type="NCBI Taxonomy" id="6282"/>
    <lineage>
        <taxon>Eukaryota</taxon>
        <taxon>Metazoa</taxon>
        <taxon>Ecdysozoa</taxon>
        <taxon>Nematoda</taxon>
        <taxon>Chromadorea</taxon>
        <taxon>Rhabditida</taxon>
        <taxon>Spirurina</taxon>
        <taxon>Spiruromorpha</taxon>
        <taxon>Filarioidea</taxon>
        <taxon>Onchocercidae</taxon>
        <taxon>Onchocerca</taxon>
    </lineage>
</organism>
<reference evidence="2" key="2">
    <citation type="submission" date="2018-02" db="UniProtKB">
        <authorList>
            <consortium name="EnsemblMetazoa"/>
        </authorList>
    </citation>
    <scope>IDENTIFICATION</scope>
</reference>
<feature type="region of interest" description="Disordered" evidence="1">
    <location>
        <begin position="25"/>
        <end position="64"/>
    </location>
</feature>
<evidence type="ECO:0000313" key="2">
    <source>
        <dbReference type="EnsemblMetazoa" id="OVOC10178.2"/>
    </source>
</evidence>
<dbReference type="AlphaFoldDB" id="A0A2K6VDQ4"/>
<dbReference type="EnsemblMetazoa" id="OVOC10178.2">
    <property type="protein sequence ID" value="OVOC10178.2"/>
    <property type="gene ID" value="WBGene00246987"/>
</dbReference>
<feature type="compositionally biased region" description="Polar residues" evidence="1">
    <location>
        <begin position="29"/>
        <end position="41"/>
    </location>
</feature>
<dbReference type="EnsemblMetazoa" id="OVOC10178.1">
    <property type="protein sequence ID" value="OVOC10178.1"/>
    <property type="gene ID" value="WBGene00246987"/>
</dbReference>